<feature type="transmembrane region" description="Helical" evidence="7">
    <location>
        <begin position="65"/>
        <end position="86"/>
    </location>
</feature>
<protein>
    <submittedName>
        <fullName evidence="8">AEC family transporter</fullName>
    </submittedName>
</protein>
<keyword evidence="2" id="KW-0813">Transport</keyword>
<keyword evidence="4 7" id="KW-0812">Transmembrane</keyword>
<dbReference type="EMBL" id="CP115667">
    <property type="protein sequence ID" value="WBW50141.1"/>
    <property type="molecule type" value="Genomic_DNA"/>
</dbReference>
<sequence>MDHFLLGFHVIFPIFFVLMMGFFFRQIHIIDSHFISQATNLIFYVTLPIKLVIDVSTAQIRNFNVTYVIYLLLGVLFMFFASWLVGKSFIRDKRKLSTFVHCAYRSNFLYIGLPILEAVMPDYDMEPVLIAMIFGITLFNILGIFILTYYSEHHLSFSEMMLKIVKNPLIIGIAIGVVFKLVGVQLPSAVLDGGQLLTRINTPLSLVMIGGSLTFTRHSTDKLAVGVSAVFKNVVGAAVLTPIAVMLGFSHSEIVVAYLLYTTPCAINCFVMGKKLGADELMTSQIITLSYVISLVTFALGIAILSNFGIVH</sequence>
<feature type="transmembrane region" description="Helical" evidence="7">
    <location>
        <begin position="223"/>
        <end position="249"/>
    </location>
</feature>
<feature type="transmembrane region" description="Helical" evidence="7">
    <location>
        <begin position="196"/>
        <end position="216"/>
    </location>
</feature>
<evidence type="ECO:0000313" key="9">
    <source>
        <dbReference type="Proteomes" id="UP001210339"/>
    </source>
</evidence>
<evidence type="ECO:0000256" key="5">
    <source>
        <dbReference type="ARBA" id="ARBA00022989"/>
    </source>
</evidence>
<dbReference type="InterPro" id="IPR004776">
    <property type="entry name" value="Mem_transp_PIN-like"/>
</dbReference>
<dbReference type="RefSeq" id="WP_271191672.1">
    <property type="nucleotide sequence ID" value="NZ_CP115667.1"/>
</dbReference>
<keyword evidence="6 7" id="KW-0472">Membrane</keyword>
<feature type="transmembrane region" description="Helical" evidence="7">
    <location>
        <begin position="169"/>
        <end position="190"/>
    </location>
</feature>
<evidence type="ECO:0000256" key="4">
    <source>
        <dbReference type="ARBA" id="ARBA00022692"/>
    </source>
</evidence>
<comment type="subcellular location">
    <subcellularLocation>
        <location evidence="1">Membrane</location>
        <topology evidence="1">Multi-pass membrane protein</topology>
    </subcellularLocation>
</comment>
<keyword evidence="9" id="KW-1185">Reference proteome</keyword>
<keyword evidence="3" id="KW-1003">Cell membrane</keyword>
<dbReference type="Proteomes" id="UP001210339">
    <property type="component" value="Chromosome"/>
</dbReference>
<accession>A0ABY7QUM4</accession>
<evidence type="ECO:0000256" key="1">
    <source>
        <dbReference type="ARBA" id="ARBA00004141"/>
    </source>
</evidence>
<evidence type="ECO:0000313" key="8">
    <source>
        <dbReference type="EMBL" id="WBW50141.1"/>
    </source>
</evidence>
<evidence type="ECO:0000256" key="7">
    <source>
        <dbReference type="SAM" id="Phobius"/>
    </source>
</evidence>
<evidence type="ECO:0000256" key="2">
    <source>
        <dbReference type="ARBA" id="ARBA00022448"/>
    </source>
</evidence>
<dbReference type="PANTHER" id="PTHR36838:SF4">
    <property type="entry name" value="AUXIN EFFLUX CARRIER FAMILY PROTEIN"/>
    <property type="match status" value="1"/>
</dbReference>
<feature type="transmembrane region" description="Helical" evidence="7">
    <location>
        <begin position="6"/>
        <end position="27"/>
    </location>
</feature>
<gene>
    <name evidence="8" type="ORF">O6R05_00850</name>
</gene>
<evidence type="ECO:0000256" key="6">
    <source>
        <dbReference type="ARBA" id="ARBA00023136"/>
    </source>
</evidence>
<feature type="transmembrane region" description="Helical" evidence="7">
    <location>
        <begin position="255"/>
        <end position="274"/>
    </location>
</feature>
<name>A0ABY7QUM4_9FIRM</name>
<dbReference type="PANTHER" id="PTHR36838">
    <property type="entry name" value="AUXIN EFFLUX CARRIER FAMILY PROTEIN"/>
    <property type="match status" value="1"/>
</dbReference>
<organism evidence="8 9">
    <name type="scientific">Peptoniphilus equinus</name>
    <dbReference type="NCBI Taxonomy" id="3016343"/>
    <lineage>
        <taxon>Bacteria</taxon>
        <taxon>Bacillati</taxon>
        <taxon>Bacillota</taxon>
        <taxon>Tissierellia</taxon>
        <taxon>Tissierellales</taxon>
        <taxon>Peptoniphilaceae</taxon>
        <taxon>Peptoniphilus</taxon>
    </lineage>
</organism>
<proteinExistence type="predicted"/>
<feature type="transmembrane region" description="Helical" evidence="7">
    <location>
        <begin position="34"/>
        <end position="53"/>
    </location>
</feature>
<feature type="transmembrane region" description="Helical" evidence="7">
    <location>
        <begin position="128"/>
        <end position="149"/>
    </location>
</feature>
<keyword evidence="5 7" id="KW-1133">Transmembrane helix</keyword>
<feature type="transmembrane region" description="Helical" evidence="7">
    <location>
        <begin position="286"/>
        <end position="310"/>
    </location>
</feature>
<dbReference type="Pfam" id="PF03547">
    <property type="entry name" value="Mem_trans"/>
    <property type="match status" value="1"/>
</dbReference>
<evidence type="ECO:0000256" key="3">
    <source>
        <dbReference type="ARBA" id="ARBA00022475"/>
    </source>
</evidence>
<reference evidence="8 9" key="1">
    <citation type="submission" date="2023-01" db="EMBL/GenBank/DDBJ databases">
        <authorList>
            <person name="Lee S.H."/>
            <person name="Jung H.S."/>
            <person name="Yun J.U."/>
        </authorList>
    </citation>
    <scope>NUCLEOTIDE SEQUENCE [LARGE SCALE GENOMIC DNA]</scope>
    <source>
        <strain evidence="8 9">CBA3646</strain>
    </source>
</reference>